<evidence type="ECO:0000256" key="2">
    <source>
        <dbReference type="ARBA" id="ARBA00003138"/>
    </source>
</evidence>
<keyword evidence="13" id="KW-1185">Reference proteome</keyword>
<dbReference type="PRINTS" id="PR00476">
    <property type="entry name" value="PHFRCTKINASE"/>
</dbReference>
<comment type="catalytic activity">
    <reaction evidence="10">
        <text>beta-D-fructose 6-phosphate + diphosphate = beta-D-fructose 1,6-bisphosphate + phosphate + H(+)</text>
        <dbReference type="Rhea" id="RHEA:13613"/>
        <dbReference type="ChEBI" id="CHEBI:15378"/>
        <dbReference type="ChEBI" id="CHEBI:32966"/>
        <dbReference type="ChEBI" id="CHEBI:33019"/>
        <dbReference type="ChEBI" id="CHEBI:43474"/>
        <dbReference type="ChEBI" id="CHEBI:57634"/>
        <dbReference type="EC" id="2.7.1.90"/>
    </reaction>
</comment>
<keyword evidence="7" id="KW-0460">Magnesium</keyword>
<dbReference type="GO" id="GO:0046872">
    <property type="term" value="F:metal ion binding"/>
    <property type="evidence" value="ECO:0007669"/>
    <property type="project" value="UniProtKB-KW"/>
</dbReference>
<evidence type="ECO:0000256" key="6">
    <source>
        <dbReference type="ARBA" id="ARBA00022777"/>
    </source>
</evidence>
<name>A0A1P8WJG7_9PLAN</name>
<gene>
    <name evidence="12" type="primary">pfkA_2</name>
    <name evidence="12" type="ORF">Fuma_03825</name>
</gene>
<accession>A0A1P8WJG7</accession>
<keyword evidence="8" id="KW-0324">Glycolysis</keyword>
<dbReference type="RefSeq" id="WP_099091819.1">
    <property type="nucleotide sequence ID" value="NZ_CP017641.1"/>
</dbReference>
<reference evidence="12 13" key="1">
    <citation type="journal article" date="2016" name="Front. Microbiol.">
        <title>Fuerstia marisgermanicae gen. nov., sp. nov., an Unusual Member of the Phylum Planctomycetes from the German Wadden Sea.</title>
        <authorList>
            <person name="Kohn T."/>
            <person name="Heuer A."/>
            <person name="Jogler M."/>
            <person name="Vollmers J."/>
            <person name="Boedeker C."/>
            <person name="Bunk B."/>
            <person name="Rast P."/>
            <person name="Borchert D."/>
            <person name="Glockner I."/>
            <person name="Freese H.M."/>
            <person name="Klenk H.P."/>
            <person name="Overmann J."/>
            <person name="Kaster A.K."/>
            <person name="Rohde M."/>
            <person name="Wiegand S."/>
            <person name="Jogler C."/>
        </authorList>
    </citation>
    <scope>NUCLEOTIDE SEQUENCE [LARGE SCALE GENOMIC DNA]</scope>
    <source>
        <strain evidence="12 13">NH11</strain>
    </source>
</reference>
<dbReference type="SUPFAM" id="SSF53784">
    <property type="entry name" value="Phosphofructokinase"/>
    <property type="match status" value="1"/>
</dbReference>
<dbReference type="AlphaFoldDB" id="A0A1P8WJG7"/>
<dbReference type="Proteomes" id="UP000187735">
    <property type="component" value="Chromosome"/>
</dbReference>
<evidence type="ECO:0000256" key="9">
    <source>
        <dbReference type="ARBA" id="ARBA00038478"/>
    </source>
</evidence>
<keyword evidence="4 12" id="KW-0808">Transferase</keyword>
<dbReference type="Pfam" id="PF00365">
    <property type="entry name" value="PFK"/>
    <property type="match status" value="1"/>
</dbReference>
<dbReference type="OrthoDB" id="9802503at2"/>
<dbReference type="GO" id="GO:0005829">
    <property type="term" value="C:cytosol"/>
    <property type="evidence" value="ECO:0007669"/>
    <property type="project" value="TreeGrafter"/>
</dbReference>
<comment type="function">
    <text evidence="2">Catalyzes the phosphorylation of D-fructose 6-phosphate, the first committing step of glycolysis. Uses inorganic phosphate (PPi) as phosphoryl donor instead of ATP like common ATP-dependent phosphofructokinases (ATP-PFKs), which renders the reaction reversible, and can thus function both in glycolysis and gluconeogenesis. Consistently, PPi-PFK can replace the enzymes of both the forward (ATP-PFK) and reverse (fructose-bisphosphatase (FBPase)) reactions.</text>
</comment>
<dbReference type="InterPro" id="IPR011403">
    <property type="entry name" value="PPi-PFK_TM0289"/>
</dbReference>
<organism evidence="12 13">
    <name type="scientific">Fuerstiella marisgermanici</name>
    <dbReference type="NCBI Taxonomy" id="1891926"/>
    <lineage>
        <taxon>Bacteria</taxon>
        <taxon>Pseudomonadati</taxon>
        <taxon>Planctomycetota</taxon>
        <taxon>Planctomycetia</taxon>
        <taxon>Planctomycetales</taxon>
        <taxon>Planctomycetaceae</taxon>
        <taxon>Fuerstiella</taxon>
    </lineage>
</organism>
<comment type="cofactor">
    <cofactor evidence="1">
        <name>Mg(2+)</name>
        <dbReference type="ChEBI" id="CHEBI:18420"/>
    </cofactor>
</comment>
<comment type="similarity">
    <text evidence="9">Belongs to the phosphofructokinase type A (PFKA) family.</text>
</comment>
<dbReference type="PANTHER" id="PTHR43650">
    <property type="entry name" value="PYROPHOSPHATE--FRUCTOSE 6-PHOSPHATE 1-PHOSPHOTRANSFERASE"/>
    <property type="match status" value="1"/>
</dbReference>
<dbReference type="Gene3D" id="3.40.50.450">
    <property type="match status" value="1"/>
</dbReference>
<evidence type="ECO:0000259" key="11">
    <source>
        <dbReference type="Pfam" id="PF00365"/>
    </source>
</evidence>
<dbReference type="UniPathway" id="UPA00109">
    <property type="reaction ID" value="UER00182"/>
</dbReference>
<evidence type="ECO:0000256" key="5">
    <source>
        <dbReference type="ARBA" id="ARBA00022723"/>
    </source>
</evidence>
<evidence type="ECO:0000256" key="8">
    <source>
        <dbReference type="ARBA" id="ARBA00023152"/>
    </source>
</evidence>
<dbReference type="EC" id="2.7.1.11" evidence="12"/>
<dbReference type="InterPro" id="IPR035966">
    <property type="entry name" value="PKF_sf"/>
</dbReference>
<dbReference type="EMBL" id="CP017641">
    <property type="protein sequence ID" value="APZ94201.1"/>
    <property type="molecule type" value="Genomic_DNA"/>
</dbReference>
<proteinExistence type="inferred from homology"/>
<keyword evidence="5" id="KW-0479">Metal-binding</keyword>
<feature type="domain" description="Phosphofructokinase" evidence="11">
    <location>
        <begin position="7"/>
        <end position="360"/>
    </location>
</feature>
<evidence type="ECO:0000256" key="10">
    <source>
        <dbReference type="ARBA" id="ARBA00048072"/>
    </source>
</evidence>
<evidence type="ECO:0000313" key="13">
    <source>
        <dbReference type="Proteomes" id="UP000187735"/>
    </source>
</evidence>
<dbReference type="GO" id="GO:0003872">
    <property type="term" value="F:6-phosphofructokinase activity"/>
    <property type="evidence" value="ECO:0007669"/>
    <property type="project" value="UniProtKB-EC"/>
</dbReference>
<dbReference type="GO" id="GO:0047334">
    <property type="term" value="F:diphosphate-fructose-6-phosphate 1-phosphotransferase activity"/>
    <property type="evidence" value="ECO:0007669"/>
    <property type="project" value="UniProtKB-EC"/>
</dbReference>
<dbReference type="GO" id="GO:0009749">
    <property type="term" value="P:response to glucose"/>
    <property type="evidence" value="ECO:0007669"/>
    <property type="project" value="TreeGrafter"/>
</dbReference>
<evidence type="ECO:0000313" key="12">
    <source>
        <dbReference type="EMBL" id="APZ94201.1"/>
    </source>
</evidence>
<evidence type="ECO:0000256" key="1">
    <source>
        <dbReference type="ARBA" id="ARBA00001946"/>
    </source>
</evidence>
<dbReference type="InterPro" id="IPR000023">
    <property type="entry name" value="Phosphofructokinase_dom"/>
</dbReference>
<evidence type="ECO:0000256" key="4">
    <source>
        <dbReference type="ARBA" id="ARBA00022679"/>
    </source>
</evidence>
<dbReference type="Gene3D" id="3.40.50.460">
    <property type="entry name" value="Phosphofructokinase domain"/>
    <property type="match status" value="1"/>
</dbReference>
<keyword evidence="6 12" id="KW-0418">Kinase</keyword>
<sequence>MSHEIKKVALLFSGGPAPAANAVISTCAISCINNGIDVVGIKHGYSSLIDYTADKPLVEGKDYISLHEVMLRRTRSKQGILIGTARTNPGKFVNAPEDLKDPEKIAPLKRTYEALCSLGVDALVSIGGDDTLKTANKFKLFQESLPEGSKKIPVVHVPKTIDNDYMGIDFTFGYFTAVETLGTEIRNLHADAEAGRAYFMVESMGRSAGWLAYGAAISGEASMVISVEDVTDEYLSPESTADRKVMDIDKLVAKMVRMMRYRQDKQGKEYGVIVVAEGLAEFLSDDVLKDVPRDDHGHISVAHVDLGKMFAKRVADEFERQTGSKKKVTGLQLGYESRCARPQAFDVMLGSQLGVGAYRALCEENHNGVMVSVSGQLDLHYVPFEKLVDPATLVTVVRFIEKDSDFHKLARFLETSIND</sequence>
<dbReference type="KEGG" id="fmr:Fuma_03825"/>
<protein>
    <submittedName>
        <fullName evidence="12">6-phosphofructokinase</fullName>
        <ecNumber evidence="12">2.7.1.11</ecNumber>
    </submittedName>
</protein>
<evidence type="ECO:0000256" key="3">
    <source>
        <dbReference type="ARBA" id="ARBA00022490"/>
    </source>
</evidence>
<dbReference type="STRING" id="1891926.Fuma_03825"/>
<dbReference type="PIRSF" id="PIRSF036482">
    <property type="entry name" value="PPi_PFK_TM0289"/>
    <property type="match status" value="1"/>
</dbReference>
<dbReference type="GO" id="GO:0006002">
    <property type="term" value="P:fructose 6-phosphate metabolic process"/>
    <property type="evidence" value="ECO:0007669"/>
    <property type="project" value="InterPro"/>
</dbReference>
<keyword evidence="3" id="KW-0963">Cytoplasm</keyword>
<dbReference type="InterPro" id="IPR022953">
    <property type="entry name" value="ATP_PFK"/>
</dbReference>
<evidence type="ECO:0000256" key="7">
    <source>
        <dbReference type="ARBA" id="ARBA00022842"/>
    </source>
</evidence>
<dbReference type="PANTHER" id="PTHR43650:SF1">
    <property type="entry name" value="PYROPHOSPHATE--FRUCTOSE 6-PHOSPHATE 1-PHOSPHOTRANSFERASE SUBUNIT BETA 2"/>
    <property type="match status" value="1"/>
</dbReference>